<dbReference type="GO" id="GO:0016829">
    <property type="term" value="F:lyase activity"/>
    <property type="evidence" value="ECO:0007669"/>
    <property type="project" value="UniProtKB-KW"/>
</dbReference>
<reference evidence="3 4" key="1">
    <citation type="submission" date="2025-04" db="UniProtKB">
        <authorList>
            <consortium name="RefSeq"/>
        </authorList>
    </citation>
    <scope>IDENTIFICATION</scope>
</reference>
<dbReference type="GO" id="GO:0016787">
    <property type="term" value="F:hydrolase activity"/>
    <property type="evidence" value="ECO:0007669"/>
    <property type="project" value="UniProtKB-ARBA"/>
</dbReference>
<dbReference type="PaxDb" id="4097-A0A1S4BTE2"/>
<evidence type="ECO:0000256" key="1">
    <source>
        <dbReference type="ARBA" id="ARBA00023239"/>
    </source>
</evidence>
<dbReference type="PANTHER" id="PTHR42916">
    <property type="entry name" value="2-SUCCINYL-5-ENOLPYRUVYL-6-HYDROXY-3-CYCLOHEXENE-1-CARBOXYLATE SYNTHASE"/>
    <property type="match status" value="1"/>
</dbReference>
<dbReference type="RefSeq" id="XP_016492155.1">
    <property type="nucleotide sequence ID" value="XM_016636669.1"/>
</dbReference>
<evidence type="ECO:0000313" key="4">
    <source>
        <dbReference type="RefSeq" id="XP_016492155.1"/>
    </source>
</evidence>
<name>A0A1S4BTE2_TOBAC</name>
<proteinExistence type="predicted"/>
<dbReference type="InterPro" id="IPR029058">
    <property type="entry name" value="AB_hydrolase_fold"/>
</dbReference>
<dbReference type="Pfam" id="PF00561">
    <property type="entry name" value="Abhydrolase_1"/>
    <property type="match status" value="1"/>
</dbReference>
<feature type="domain" description="AB hydrolase-1" evidence="2">
    <location>
        <begin position="51"/>
        <end position="157"/>
    </location>
</feature>
<evidence type="ECO:0000259" key="2">
    <source>
        <dbReference type="Pfam" id="PF00561"/>
    </source>
</evidence>
<sequence length="173" mass="19008">MGYYGISLFRMWHISNCCTKICQVIKPSIVGGSGNEALLAQWAHQQGKSNVVVFLGGFHGIGGDQISIMKAISGSTKCIEVDLHGLEEPRLSIMAFVNILQQLFDSLQCQKVILVGYSMGARISLYMALKYNDKKVAGAVIISGSPGLIDEDARKVRRAKDDFSACLFWRSME</sequence>
<protein>
    <submittedName>
        <fullName evidence="3 4">Protein PHYLLO, chloroplastic isoform X1</fullName>
    </submittedName>
</protein>
<dbReference type="OrthoDB" id="1742177at2759"/>
<accession>A0A1S4BTE2</accession>
<dbReference type="SMR" id="A0A1S4BTE2"/>
<keyword evidence="1" id="KW-0456">Lyase</keyword>
<dbReference type="SUPFAM" id="SSF53474">
    <property type="entry name" value="alpha/beta-Hydrolases"/>
    <property type="match status" value="1"/>
</dbReference>
<dbReference type="STRING" id="4097.A0A1S4BTE2"/>
<dbReference type="PANTHER" id="PTHR42916:SF1">
    <property type="entry name" value="PROTEIN PHYLLO, CHLOROPLASTIC"/>
    <property type="match status" value="1"/>
</dbReference>
<organism evidence="4">
    <name type="scientific">Nicotiana tabacum</name>
    <name type="common">Common tobacco</name>
    <dbReference type="NCBI Taxonomy" id="4097"/>
    <lineage>
        <taxon>Eukaryota</taxon>
        <taxon>Viridiplantae</taxon>
        <taxon>Streptophyta</taxon>
        <taxon>Embryophyta</taxon>
        <taxon>Tracheophyta</taxon>
        <taxon>Spermatophyta</taxon>
        <taxon>Magnoliopsida</taxon>
        <taxon>eudicotyledons</taxon>
        <taxon>Gunneridae</taxon>
        <taxon>Pentapetalae</taxon>
        <taxon>asterids</taxon>
        <taxon>lamiids</taxon>
        <taxon>Solanales</taxon>
        <taxon>Solanaceae</taxon>
        <taxon>Nicotianoideae</taxon>
        <taxon>Nicotianeae</taxon>
        <taxon>Nicotiana</taxon>
    </lineage>
</organism>
<gene>
    <name evidence="3 4" type="primary">LOC107811691</name>
</gene>
<dbReference type="RefSeq" id="XP_016492154.1">
    <property type="nucleotide sequence ID" value="XM_016636668.1"/>
</dbReference>
<dbReference type="Gene3D" id="3.40.50.1820">
    <property type="entry name" value="alpha/beta hydrolase"/>
    <property type="match status" value="1"/>
</dbReference>
<dbReference type="KEGG" id="nta:107811691"/>
<evidence type="ECO:0000313" key="3">
    <source>
        <dbReference type="RefSeq" id="XP_016492154.1"/>
    </source>
</evidence>
<dbReference type="InterPro" id="IPR000073">
    <property type="entry name" value="AB_hydrolase_1"/>
</dbReference>
<dbReference type="AlphaFoldDB" id="A0A1S4BTE2"/>